<sequence>SNIQPEISKAFNIQKPSRIPQLSSLGPPAQPRSHLGDISNHIMPITYNDIRDNE</sequence>
<feature type="non-terminal residue" evidence="1">
    <location>
        <position position="1"/>
    </location>
</feature>
<comment type="caution">
    <text evidence="1">The sequence shown here is derived from an EMBL/GenBank/DDBJ whole genome shotgun (WGS) entry which is preliminary data.</text>
</comment>
<evidence type="ECO:0000313" key="2">
    <source>
        <dbReference type="Proteomes" id="UP000789920"/>
    </source>
</evidence>
<dbReference type="EMBL" id="CAJVQC010178885">
    <property type="protein sequence ID" value="CAG8851905.1"/>
    <property type="molecule type" value="Genomic_DNA"/>
</dbReference>
<gene>
    <name evidence="1" type="ORF">RPERSI_LOCUS36794</name>
</gene>
<name>A0ACA9SYH4_9GLOM</name>
<protein>
    <submittedName>
        <fullName evidence="1">20462_t:CDS:1</fullName>
    </submittedName>
</protein>
<evidence type="ECO:0000313" key="1">
    <source>
        <dbReference type="EMBL" id="CAG8851905.1"/>
    </source>
</evidence>
<feature type="non-terminal residue" evidence="1">
    <location>
        <position position="54"/>
    </location>
</feature>
<proteinExistence type="predicted"/>
<organism evidence="1 2">
    <name type="scientific">Racocetra persica</name>
    <dbReference type="NCBI Taxonomy" id="160502"/>
    <lineage>
        <taxon>Eukaryota</taxon>
        <taxon>Fungi</taxon>
        <taxon>Fungi incertae sedis</taxon>
        <taxon>Mucoromycota</taxon>
        <taxon>Glomeromycotina</taxon>
        <taxon>Glomeromycetes</taxon>
        <taxon>Diversisporales</taxon>
        <taxon>Gigasporaceae</taxon>
        <taxon>Racocetra</taxon>
    </lineage>
</organism>
<reference evidence="1" key="1">
    <citation type="submission" date="2021-06" db="EMBL/GenBank/DDBJ databases">
        <authorList>
            <person name="Kallberg Y."/>
            <person name="Tangrot J."/>
            <person name="Rosling A."/>
        </authorList>
    </citation>
    <scope>NUCLEOTIDE SEQUENCE</scope>
    <source>
        <strain evidence="1">MA461A</strain>
    </source>
</reference>
<accession>A0ACA9SYH4</accession>
<dbReference type="Proteomes" id="UP000789920">
    <property type="component" value="Unassembled WGS sequence"/>
</dbReference>
<keyword evidence="2" id="KW-1185">Reference proteome</keyword>